<name>A0ABR5EYW2_9ACTN</name>
<dbReference type="PANTHER" id="PTHR31650:SF1">
    <property type="entry name" value="WAX ESTER SYNTHASE_DIACYLGLYCEROL ACYLTRANSFERASE 4-RELATED"/>
    <property type="match status" value="1"/>
</dbReference>
<dbReference type="SUPFAM" id="SSF52777">
    <property type="entry name" value="CoA-dependent acyltransferases"/>
    <property type="match status" value="2"/>
</dbReference>
<dbReference type="InterPro" id="IPR023213">
    <property type="entry name" value="CAT-like_dom_sf"/>
</dbReference>
<proteinExistence type="inferred from homology"/>
<dbReference type="RefSeq" id="WP_047225161.1">
    <property type="nucleotide sequence ID" value="NZ_JWIO01000068.1"/>
</dbReference>
<keyword evidence="5" id="KW-0444">Lipid biosynthesis</keyword>
<feature type="domain" description="O-acyltransferase WSD1 C-terminal" evidence="13">
    <location>
        <begin position="328"/>
        <end position="467"/>
    </location>
</feature>
<evidence type="ECO:0000256" key="8">
    <source>
        <dbReference type="ARBA" id="ARBA00023098"/>
    </source>
</evidence>
<reference evidence="14 15" key="1">
    <citation type="submission" date="2014-12" db="EMBL/GenBank/DDBJ databases">
        <title>Frankia sp. BMG5.1 draft genome.</title>
        <authorList>
            <person name="Gtari M."/>
            <person name="Ghodhbane-Gtari F."/>
            <person name="Nouioui I."/>
            <person name="Ktari A."/>
            <person name="Hezbri K."/>
            <person name="Mimouni W."/>
            <person name="Sbissi I."/>
            <person name="Ayari A."/>
            <person name="Yamanaka T."/>
            <person name="Normand P."/>
            <person name="Tisa L.S."/>
            <person name="Boudabous A."/>
        </authorList>
    </citation>
    <scope>NUCLEOTIDE SEQUENCE [LARGE SCALE GENOMIC DNA]</scope>
    <source>
        <strain evidence="14 15">BMG5.1</strain>
    </source>
</reference>
<comment type="pathway">
    <text evidence="2">Lipid metabolism.</text>
</comment>
<protein>
    <recommendedName>
        <fullName evidence="4">diacylglycerol O-acyltransferase</fullName>
        <ecNumber evidence="4">2.3.1.20</ecNumber>
    </recommendedName>
</protein>
<evidence type="ECO:0000256" key="2">
    <source>
        <dbReference type="ARBA" id="ARBA00005189"/>
    </source>
</evidence>
<dbReference type="EC" id="2.3.1.20" evidence="4"/>
<comment type="caution">
    <text evidence="14">The sequence shown here is derived from an EMBL/GenBank/DDBJ whole genome shotgun (WGS) entry which is preliminary data.</text>
</comment>
<evidence type="ECO:0000313" key="14">
    <source>
        <dbReference type="EMBL" id="KLL09649.1"/>
    </source>
</evidence>
<keyword evidence="15" id="KW-1185">Reference proteome</keyword>
<dbReference type="Pfam" id="PF06974">
    <property type="entry name" value="WS_DGAT_C"/>
    <property type="match status" value="1"/>
</dbReference>
<dbReference type="EMBL" id="JWIO01000068">
    <property type="protein sequence ID" value="KLL09649.1"/>
    <property type="molecule type" value="Genomic_DNA"/>
</dbReference>
<evidence type="ECO:0000256" key="3">
    <source>
        <dbReference type="ARBA" id="ARBA00009587"/>
    </source>
</evidence>
<evidence type="ECO:0000256" key="11">
    <source>
        <dbReference type="SAM" id="MobiDB-lite"/>
    </source>
</evidence>
<organism evidence="14 15">
    <name type="scientific">Protofrankia coriariae</name>
    <dbReference type="NCBI Taxonomy" id="1562887"/>
    <lineage>
        <taxon>Bacteria</taxon>
        <taxon>Bacillati</taxon>
        <taxon>Actinomycetota</taxon>
        <taxon>Actinomycetes</taxon>
        <taxon>Frankiales</taxon>
        <taxon>Frankiaceae</taxon>
        <taxon>Protofrankia</taxon>
    </lineage>
</organism>
<evidence type="ECO:0000256" key="9">
    <source>
        <dbReference type="ARBA" id="ARBA00023315"/>
    </source>
</evidence>
<dbReference type="Pfam" id="PF03007">
    <property type="entry name" value="WS_DGAT_cat"/>
    <property type="match status" value="1"/>
</dbReference>
<sequence length="475" mass="51043">MTDHSPPAIGAARSSWGGPADMSWWEALMWRAEGDLRTRSSGVLVEILDRAPEWERLRAAHDRLTLRVPRLRERVIEPLLPLVPPAWSPDPHFDLDYHLQRIRVPGDGSNSELFEIAAAAAARPLDPNRPPWEATLVTGLRDGRAGYLLKLHHSLTDGLGLVQLLNLTHGRGPEREEPDSSPLPPPRPVETPISLLAGRLPGVLAEAAGSAARGAVRTLGRVVADPVGTAVDTVRFGASLRRVLTPPDVERSPVLNNDGTGYRLIAHDVPLEQLKAAGRAAGGTVNDAFLAALLGAFRRFHEHHDVFVDQIPIGMPVSLRTDNDPMGGNRFAGARFAVPVGDPDPRVRIAAIRAAVATARTEPAIGFLDLIAPVLGRLPRALLIEIAGSMTTVSDLQASNLAGIGRSLYLAGSRVLRVYPMGPRPGVAAMVTMLSYEGTCCVGINANPDVIDDEKVFAAYLRDGFDEVLDLARGL</sequence>
<dbReference type="Gene3D" id="3.30.559.10">
    <property type="entry name" value="Chloramphenicol acetyltransferase-like domain"/>
    <property type="match status" value="1"/>
</dbReference>
<evidence type="ECO:0000313" key="15">
    <source>
        <dbReference type="Proteomes" id="UP000035425"/>
    </source>
</evidence>
<gene>
    <name evidence="14" type="ORF">FrCorBMG51_23400</name>
</gene>
<comment type="pathway">
    <text evidence="1">Glycerolipid metabolism; triacylglycerol biosynthesis.</text>
</comment>
<dbReference type="PANTHER" id="PTHR31650">
    <property type="entry name" value="O-ACYLTRANSFERASE (WSD1-LIKE) FAMILY PROTEIN"/>
    <property type="match status" value="1"/>
</dbReference>
<evidence type="ECO:0000259" key="13">
    <source>
        <dbReference type="Pfam" id="PF06974"/>
    </source>
</evidence>
<evidence type="ECO:0000259" key="12">
    <source>
        <dbReference type="Pfam" id="PF03007"/>
    </source>
</evidence>
<dbReference type="InterPro" id="IPR045034">
    <property type="entry name" value="O-acyltransferase_WSD1-like"/>
</dbReference>
<evidence type="ECO:0000256" key="5">
    <source>
        <dbReference type="ARBA" id="ARBA00022516"/>
    </source>
</evidence>
<comment type="similarity">
    <text evidence="3">Belongs to the long-chain O-acyltransferase family.</text>
</comment>
<dbReference type="InterPro" id="IPR004255">
    <property type="entry name" value="O-acyltransferase_WSD1_N"/>
</dbReference>
<dbReference type="Proteomes" id="UP000035425">
    <property type="component" value="Unassembled WGS sequence"/>
</dbReference>
<dbReference type="Gene3D" id="3.30.559.30">
    <property type="entry name" value="Nonribosomal peptide synthetase, condensation domain"/>
    <property type="match status" value="1"/>
</dbReference>
<dbReference type="InterPro" id="IPR009721">
    <property type="entry name" value="O-acyltransferase_WSD1_C"/>
</dbReference>
<evidence type="ECO:0000256" key="7">
    <source>
        <dbReference type="ARBA" id="ARBA00022798"/>
    </source>
</evidence>
<evidence type="ECO:0000256" key="4">
    <source>
        <dbReference type="ARBA" id="ARBA00013244"/>
    </source>
</evidence>
<keyword evidence="6" id="KW-0808">Transferase</keyword>
<keyword evidence="8" id="KW-0443">Lipid metabolism</keyword>
<feature type="region of interest" description="Disordered" evidence="11">
    <location>
        <begin position="170"/>
        <end position="192"/>
    </location>
</feature>
<keyword evidence="9" id="KW-0012">Acyltransferase</keyword>
<evidence type="ECO:0000256" key="6">
    <source>
        <dbReference type="ARBA" id="ARBA00022679"/>
    </source>
</evidence>
<comment type="catalytic activity">
    <reaction evidence="10">
        <text>an acyl-CoA + a 1,2-diacyl-sn-glycerol = a triacyl-sn-glycerol + CoA</text>
        <dbReference type="Rhea" id="RHEA:10868"/>
        <dbReference type="ChEBI" id="CHEBI:17815"/>
        <dbReference type="ChEBI" id="CHEBI:57287"/>
        <dbReference type="ChEBI" id="CHEBI:58342"/>
        <dbReference type="ChEBI" id="CHEBI:64615"/>
        <dbReference type="EC" id="2.3.1.20"/>
    </reaction>
</comment>
<evidence type="ECO:0000256" key="10">
    <source>
        <dbReference type="ARBA" id="ARBA00048109"/>
    </source>
</evidence>
<feature type="domain" description="O-acyltransferase WSD1-like N-terminal" evidence="12">
    <location>
        <begin position="27"/>
        <end position="288"/>
    </location>
</feature>
<accession>A0ABR5EYW2</accession>
<keyword evidence="7" id="KW-0319">Glycerol metabolism</keyword>
<evidence type="ECO:0000256" key="1">
    <source>
        <dbReference type="ARBA" id="ARBA00004771"/>
    </source>
</evidence>